<dbReference type="Proteomes" id="UP000626092">
    <property type="component" value="Unassembled WGS sequence"/>
</dbReference>
<dbReference type="SMART" id="SM00248">
    <property type="entry name" value="ANK"/>
    <property type="match status" value="5"/>
</dbReference>
<protein>
    <recommendedName>
        <fullName evidence="2">PGG domain-containing protein</fullName>
    </recommendedName>
</protein>
<keyword evidence="4" id="KW-1185">Reference proteome</keyword>
<gene>
    <name evidence="3" type="ORF">RHSIM_Rhsim10G0137700</name>
</gene>
<reference evidence="3" key="1">
    <citation type="submission" date="2019-11" db="EMBL/GenBank/DDBJ databases">
        <authorList>
            <person name="Liu Y."/>
            <person name="Hou J."/>
            <person name="Li T.-Q."/>
            <person name="Guan C.-H."/>
            <person name="Wu X."/>
            <person name="Wu H.-Z."/>
            <person name="Ling F."/>
            <person name="Zhang R."/>
            <person name="Shi X.-G."/>
            <person name="Ren J.-P."/>
            <person name="Chen E.-F."/>
            <person name="Sun J.-M."/>
        </authorList>
    </citation>
    <scope>NUCLEOTIDE SEQUENCE</scope>
    <source>
        <strain evidence="3">Adult_tree_wgs_1</strain>
        <tissue evidence="3">Leaves</tissue>
    </source>
</reference>
<name>A0A834LCV1_RHOSS</name>
<dbReference type="GO" id="GO:0016020">
    <property type="term" value="C:membrane"/>
    <property type="evidence" value="ECO:0007669"/>
    <property type="project" value="TreeGrafter"/>
</dbReference>
<dbReference type="Pfam" id="PF14223">
    <property type="entry name" value="Retrotran_gag_2"/>
    <property type="match status" value="1"/>
</dbReference>
<evidence type="ECO:0000313" key="4">
    <source>
        <dbReference type="Proteomes" id="UP000626092"/>
    </source>
</evidence>
<dbReference type="AlphaFoldDB" id="A0A834LCV1"/>
<keyword evidence="1" id="KW-0472">Membrane</keyword>
<organism evidence="3 4">
    <name type="scientific">Rhododendron simsii</name>
    <name type="common">Sims's rhododendron</name>
    <dbReference type="NCBI Taxonomy" id="118357"/>
    <lineage>
        <taxon>Eukaryota</taxon>
        <taxon>Viridiplantae</taxon>
        <taxon>Streptophyta</taxon>
        <taxon>Embryophyta</taxon>
        <taxon>Tracheophyta</taxon>
        <taxon>Spermatophyta</taxon>
        <taxon>Magnoliopsida</taxon>
        <taxon>eudicotyledons</taxon>
        <taxon>Gunneridae</taxon>
        <taxon>Pentapetalae</taxon>
        <taxon>asterids</taxon>
        <taxon>Ericales</taxon>
        <taxon>Ericaceae</taxon>
        <taxon>Ericoideae</taxon>
        <taxon>Rhodoreae</taxon>
        <taxon>Rhododendron</taxon>
    </lineage>
</organism>
<dbReference type="Gene3D" id="1.25.40.20">
    <property type="entry name" value="Ankyrin repeat-containing domain"/>
    <property type="match status" value="1"/>
</dbReference>
<dbReference type="Pfam" id="PF13962">
    <property type="entry name" value="PGG"/>
    <property type="match status" value="1"/>
</dbReference>
<feature type="transmembrane region" description="Helical" evidence="1">
    <location>
        <begin position="528"/>
        <end position="547"/>
    </location>
</feature>
<evidence type="ECO:0000256" key="1">
    <source>
        <dbReference type="SAM" id="Phobius"/>
    </source>
</evidence>
<dbReference type="OrthoDB" id="1880601at2759"/>
<dbReference type="InterPro" id="IPR026961">
    <property type="entry name" value="PGG_dom"/>
</dbReference>
<sequence length="736" mass="82094">MGSASIAMLGIVHEQLTEDNYEYWKVCLKRYLVGQGLWDVVTGKIPQPAKDAADYEDWTKKNAVALHAIQLSCGPDIYKKFRKTTSAKDAWEHLAPSHLRRRDDHEDSGEENDKFHHLSYQTLYNAIENGDWKETKRLLDLHDNAVSARITSTGDIALHVAILAGHLGIAEKLVKVMSADDLEITNEFGSTALSLAAISGCTKLAKAIVNKNPKLVTISSDQHIDGAIPVIVASLYNRKDMVHYLYKVTPIGELSPERGHYGSTLLHCLISAEIYDVALELLEEYPKLGLTKDRFGKYTLRILAGKPSAFPSGTKLVFWRRWIYSSMSLFGELVSGLLTNFVPDLYHRKLVHREALRILSCICKEIPKLSESQLSDIGIDEMIYDAVKHGILEFIVELIKCDPPIIWRKDSKGRTIFAHAIILRQEKIFSLIHGFGTRKNIMAHRHDIFGNNFLHLAAKLSPPGQLERVSGSALQMQRELQWFKEVENMVQPKCKEEVNENNKTPVTLFTEEHKELAKEGERWLKNTAASGMVVGTLIAAVMFTTAFTVPGGNDEKTGQPLFLKYEAFTVFVVSNALSMFAASTSVLMFLGILTARYAEKDFFRSLPMKVIMGLFCLFLSIVTMMERSVREEVSAPLPEAPEAAVFISTVLGTGLVLGDKSLISTGRAAFKISFVEETSSGLKSVREEEPAPLLEAPEAPVFFSSGPDFLKGLGRGQLHAQGQMLVFHHQLGYPEE</sequence>
<proteinExistence type="predicted"/>
<comment type="caution">
    <text evidence="3">The sequence shown here is derived from an EMBL/GenBank/DDBJ whole genome shotgun (WGS) entry which is preliminary data.</text>
</comment>
<feature type="domain" description="PGG" evidence="2">
    <location>
        <begin position="522"/>
        <end position="625"/>
    </location>
</feature>
<dbReference type="PANTHER" id="PTHR24177:SF335">
    <property type="entry name" value="PGG DOMAIN-CONTAINING PROTEIN"/>
    <property type="match status" value="1"/>
</dbReference>
<keyword evidence="1" id="KW-1133">Transmembrane helix</keyword>
<dbReference type="InterPro" id="IPR036770">
    <property type="entry name" value="Ankyrin_rpt-contain_sf"/>
</dbReference>
<dbReference type="PANTHER" id="PTHR24177">
    <property type="entry name" value="CASKIN"/>
    <property type="match status" value="1"/>
</dbReference>
<feature type="transmembrane region" description="Helical" evidence="1">
    <location>
        <begin position="567"/>
        <end position="594"/>
    </location>
</feature>
<dbReference type="EMBL" id="WJXA01000010">
    <property type="protein sequence ID" value="KAF7129303.1"/>
    <property type="molecule type" value="Genomic_DNA"/>
</dbReference>
<evidence type="ECO:0000259" key="2">
    <source>
        <dbReference type="Pfam" id="PF13962"/>
    </source>
</evidence>
<dbReference type="Pfam" id="PF12796">
    <property type="entry name" value="Ank_2"/>
    <property type="match status" value="1"/>
</dbReference>
<keyword evidence="1" id="KW-0812">Transmembrane</keyword>
<dbReference type="InterPro" id="IPR002110">
    <property type="entry name" value="Ankyrin_rpt"/>
</dbReference>
<accession>A0A834LCV1</accession>
<evidence type="ECO:0000313" key="3">
    <source>
        <dbReference type="EMBL" id="KAF7129303.1"/>
    </source>
</evidence>
<feature type="transmembrane region" description="Helical" evidence="1">
    <location>
        <begin position="606"/>
        <end position="625"/>
    </location>
</feature>
<dbReference type="SUPFAM" id="SSF48403">
    <property type="entry name" value="Ankyrin repeat"/>
    <property type="match status" value="1"/>
</dbReference>